<keyword evidence="2" id="KW-1185">Reference proteome</keyword>
<evidence type="ECO:0000313" key="2">
    <source>
        <dbReference type="Proteomes" id="UP000257109"/>
    </source>
</evidence>
<protein>
    <submittedName>
        <fullName evidence="1">Uncharacterized protein</fullName>
    </submittedName>
</protein>
<dbReference type="Proteomes" id="UP000257109">
    <property type="component" value="Unassembled WGS sequence"/>
</dbReference>
<sequence>MKLSTTLNQMIPRMTSILSNWMPKQGQVFSKAQNNLKILNNLLEHVFAGPTMTHPKEGIMGSGVSPYNLVTTMTMRESWDHGECIRPILKPIKGLKAKRIEVGNFDQKN</sequence>
<comment type="caution">
    <text evidence="1">The sequence shown here is derived from an EMBL/GenBank/DDBJ whole genome shotgun (WGS) entry which is preliminary data.</text>
</comment>
<evidence type="ECO:0000313" key="1">
    <source>
        <dbReference type="EMBL" id="RDY08918.1"/>
    </source>
</evidence>
<proteinExistence type="predicted"/>
<dbReference type="AlphaFoldDB" id="A0A371I1K4"/>
<accession>A0A371I1K4</accession>
<organism evidence="1 2">
    <name type="scientific">Mucuna pruriens</name>
    <name type="common">Velvet bean</name>
    <name type="synonym">Dolichos pruriens</name>
    <dbReference type="NCBI Taxonomy" id="157652"/>
    <lineage>
        <taxon>Eukaryota</taxon>
        <taxon>Viridiplantae</taxon>
        <taxon>Streptophyta</taxon>
        <taxon>Embryophyta</taxon>
        <taxon>Tracheophyta</taxon>
        <taxon>Spermatophyta</taxon>
        <taxon>Magnoliopsida</taxon>
        <taxon>eudicotyledons</taxon>
        <taxon>Gunneridae</taxon>
        <taxon>Pentapetalae</taxon>
        <taxon>rosids</taxon>
        <taxon>fabids</taxon>
        <taxon>Fabales</taxon>
        <taxon>Fabaceae</taxon>
        <taxon>Papilionoideae</taxon>
        <taxon>50 kb inversion clade</taxon>
        <taxon>NPAAA clade</taxon>
        <taxon>indigoferoid/millettioid clade</taxon>
        <taxon>Phaseoleae</taxon>
        <taxon>Mucuna</taxon>
    </lineage>
</organism>
<gene>
    <name evidence="1" type="ORF">CR513_06794</name>
</gene>
<reference evidence="1" key="1">
    <citation type="submission" date="2018-05" db="EMBL/GenBank/DDBJ databases">
        <title>Draft genome of Mucuna pruriens seed.</title>
        <authorList>
            <person name="Nnadi N.E."/>
            <person name="Vos R."/>
            <person name="Hasami M.H."/>
            <person name="Devisetty U.K."/>
            <person name="Aguiy J.C."/>
        </authorList>
    </citation>
    <scope>NUCLEOTIDE SEQUENCE [LARGE SCALE GENOMIC DNA]</scope>
    <source>
        <strain evidence="1">JCA_2017</strain>
    </source>
</reference>
<name>A0A371I1K4_MUCPR</name>
<dbReference type="EMBL" id="QJKJ01001181">
    <property type="protein sequence ID" value="RDY08918.1"/>
    <property type="molecule type" value="Genomic_DNA"/>
</dbReference>
<feature type="non-terminal residue" evidence="1">
    <location>
        <position position="1"/>
    </location>
</feature>